<organism evidence="7">
    <name type="scientific">freshwater metagenome</name>
    <dbReference type="NCBI Taxonomy" id="449393"/>
    <lineage>
        <taxon>unclassified sequences</taxon>
        <taxon>metagenomes</taxon>
        <taxon>ecological metagenomes</taxon>
    </lineage>
</organism>
<feature type="compositionally biased region" description="Basic residues" evidence="5">
    <location>
        <begin position="253"/>
        <end position="264"/>
    </location>
</feature>
<dbReference type="PANTHER" id="PTHR30055">
    <property type="entry name" value="HTH-TYPE TRANSCRIPTIONAL REGULATOR RUTR"/>
    <property type="match status" value="1"/>
</dbReference>
<dbReference type="SUPFAM" id="SSF46689">
    <property type="entry name" value="Homeodomain-like"/>
    <property type="match status" value="1"/>
</dbReference>
<feature type="region of interest" description="Disordered" evidence="5">
    <location>
        <begin position="236"/>
        <end position="264"/>
    </location>
</feature>
<gene>
    <name evidence="7" type="ORF">UFOPK3376_00445</name>
</gene>
<evidence type="ECO:0000256" key="1">
    <source>
        <dbReference type="ARBA" id="ARBA00022491"/>
    </source>
</evidence>
<dbReference type="PRINTS" id="PR00400">
    <property type="entry name" value="TETREPRESSOR"/>
</dbReference>
<dbReference type="AlphaFoldDB" id="A0A6J7D567"/>
<feature type="domain" description="HTH tetR-type" evidence="6">
    <location>
        <begin position="17"/>
        <end position="77"/>
    </location>
</feature>
<dbReference type="GO" id="GO:0045892">
    <property type="term" value="P:negative regulation of DNA-templated transcription"/>
    <property type="evidence" value="ECO:0007669"/>
    <property type="project" value="InterPro"/>
</dbReference>
<protein>
    <submittedName>
        <fullName evidence="7">Unannotated protein</fullName>
    </submittedName>
</protein>
<dbReference type="PRINTS" id="PR00455">
    <property type="entry name" value="HTHTETR"/>
</dbReference>
<dbReference type="InterPro" id="IPR001647">
    <property type="entry name" value="HTH_TetR"/>
</dbReference>
<accession>A0A6J7D567</accession>
<feature type="compositionally biased region" description="Low complexity" evidence="5">
    <location>
        <begin position="236"/>
        <end position="252"/>
    </location>
</feature>
<dbReference type="PROSITE" id="PS50977">
    <property type="entry name" value="HTH_TETR_2"/>
    <property type="match status" value="1"/>
</dbReference>
<keyword evidence="3" id="KW-0238">DNA-binding</keyword>
<evidence type="ECO:0000256" key="5">
    <source>
        <dbReference type="SAM" id="MobiDB-lite"/>
    </source>
</evidence>
<dbReference type="SUPFAM" id="SSF48498">
    <property type="entry name" value="Tetracyclin repressor-like, C-terminal domain"/>
    <property type="match status" value="1"/>
</dbReference>
<evidence type="ECO:0000259" key="6">
    <source>
        <dbReference type="PROSITE" id="PS50977"/>
    </source>
</evidence>
<keyword evidence="1" id="KW-0678">Repressor</keyword>
<dbReference type="InterPro" id="IPR050109">
    <property type="entry name" value="HTH-type_TetR-like_transc_reg"/>
</dbReference>
<reference evidence="7" key="1">
    <citation type="submission" date="2020-05" db="EMBL/GenBank/DDBJ databases">
        <authorList>
            <person name="Chiriac C."/>
            <person name="Salcher M."/>
            <person name="Ghai R."/>
            <person name="Kavagutti S V."/>
        </authorList>
    </citation>
    <scope>NUCLEOTIDE SEQUENCE</scope>
</reference>
<dbReference type="InterPro" id="IPR036271">
    <property type="entry name" value="Tet_transcr_reg_TetR-rel_C_sf"/>
</dbReference>
<proteinExistence type="predicted"/>
<name>A0A6J7D567_9ZZZZ</name>
<dbReference type="Pfam" id="PF00440">
    <property type="entry name" value="TetR_N"/>
    <property type="match status" value="1"/>
</dbReference>
<dbReference type="InterPro" id="IPR004111">
    <property type="entry name" value="Repressor_TetR_C"/>
</dbReference>
<dbReference type="Gene3D" id="1.10.10.60">
    <property type="entry name" value="Homeodomain-like"/>
    <property type="match status" value="1"/>
</dbReference>
<evidence type="ECO:0000256" key="3">
    <source>
        <dbReference type="ARBA" id="ARBA00023125"/>
    </source>
</evidence>
<dbReference type="GO" id="GO:0046677">
    <property type="term" value="P:response to antibiotic"/>
    <property type="evidence" value="ECO:0007669"/>
    <property type="project" value="InterPro"/>
</dbReference>
<evidence type="ECO:0000256" key="4">
    <source>
        <dbReference type="ARBA" id="ARBA00023163"/>
    </source>
</evidence>
<dbReference type="InterPro" id="IPR003012">
    <property type="entry name" value="Tet_transcr_reg_TetR"/>
</dbReference>
<dbReference type="GO" id="GO:0000976">
    <property type="term" value="F:transcription cis-regulatory region binding"/>
    <property type="evidence" value="ECO:0007669"/>
    <property type="project" value="TreeGrafter"/>
</dbReference>
<keyword evidence="4" id="KW-0804">Transcription</keyword>
<dbReference type="InterPro" id="IPR009057">
    <property type="entry name" value="Homeodomain-like_sf"/>
</dbReference>
<evidence type="ECO:0000256" key="2">
    <source>
        <dbReference type="ARBA" id="ARBA00023015"/>
    </source>
</evidence>
<dbReference type="PANTHER" id="PTHR30055:SF151">
    <property type="entry name" value="TRANSCRIPTIONAL REGULATORY PROTEIN"/>
    <property type="match status" value="1"/>
</dbReference>
<dbReference type="Gene3D" id="1.10.357.10">
    <property type="entry name" value="Tetracycline Repressor, domain 2"/>
    <property type="match status" value="1"/>
</dbReference>
<dbReference type="EMBL" id="CAFBLP010000007">
    <property type="protein sequence ID" value="CAB4864268.1"/>
    <property type="molecule type" value="Genomic_DNA"/>
</dbReference>
<sequence length="264" mass="28624">MSTSRQGRKRGVRAEVPITQEAIIDAAFRLIDERGGDAFSMRAVAADLGVFPATLYWHVGDRARLLGLVEASWASAVQIPEEIADWREWCHELARRYRARAHQHPNVARLVIVERARNIASLVLPDAVVGRLAELGLGDDLVHAYNSLVGAVQGFVVLELALIPDPEAASMLEAEAELRSLDPASFPNITRHFDALADRALSVRWTDGAKAPLDASFEFLIDLLLDGLDARLRASAPNKTPAKSAKTPAKKTAPAKKAAKTASA</sequence>
<dbReference type="Pfam" id="PF02909">
    <property type="entry name" value="TetR_C_1"/>
    <property type="match status" value="1"/>
</dbReference>
<keyword evidence="2" id="KW-0805">Transcription regulation</keyword>
<evidence type="ECO:0000313" key="7">
    <source>
        <dbReference type="EMBL" id="CAB4864268.1"/>
    </source>
</evidence>
<dbReference type="GO" id="GO:0003700">
    <property type="term" value="F:DNA-binding transcription factor activity"/>
    <property type="evidence" value="ECO:0007669"/>
    <property type="project" value="TreeGrafter"/>
</dbReference>